<gene>
    <name evidence="1" type="ORF">CLUMA_CG009725</name>
</gene>
<keyword evidence="2" id="KW-1185">Reference proteome</keyword>
<protein>
    <submittedName>
        <fullName evidence="1">CLUMA_CG009725, isoform A</fullName>
    </submittedName>
</protein>
<dbReference type="Proteomes" id="UP000183832">
    <property type="component" value="Unassembled WGS sequence"/>
</dbReference>
<dbReference type="AlphaFoldDB" id="A0A1J1I995"/>
<evidence type="ECO:0000313" key="2">
    <source>
        <dbReference type="Proteomes" id="UP000183832"/>
    </source>
</evidence>
<name>A0A1J1I995_9DIPT</name>
<reference evidence="1 2" key="1">
    <citation type="submission" date="2015-04" db="EMBL/GenBank/DDBJ databases">
        <authorList>
            <person name="Syromyatnikov M.Y."/>
            <person name="Popov V.N."/>
        </authorList>
    </citation>
    <scope>NUCLEOTIDE SEQUENCE [LARGE SCALE GENOMIC DNA]</scope>
</reference>
<evidence type="ECO:0000313" key="1">
    <source>
        <dbReference type="EMBL" id="CRK96306.1"/>
    </source>
</evidence>
<sequence>MKFPSIKTNKFKEFVSSSGCYLNHKKLNLGNGRKKLDGLQTSSAELYGNLSHLKTTIASFYAHLKDKDTAVMTLATPTRKLWFKSQELICIRHSTDA</sequence>
<organism evidence="1 2">
    <name type="scientific">Clunio marinus</name>
    <dbReference type="NCBI Taxonomy" id="568069"/>
    <lineage>
        <taxon>Eukaryota</taxon>
        <taxon>Metazoa</taxon>
        <taxon>Ecdysozoa</taxon>
        <taxon>Arthropoda</taxon>
        <taxon>Hexapoda</taxon>
        <taxon>Insecta</taxon>
        <taxon>Pterygota</taxon>
        <taxon>Neoptera</taxon>
        <taxon>Endopterygota</taxon>
        <taxon>Diptera</taxon>
        <taxon>Nematocera</taxon>
        <taxon>Chironomoidea</taxon>
        <taxon>Chironomidae</taxon>
        <taxon>Clunio</taxon>
    </lineage>
</organism>
<dbReference type="EMBL" id="CVRI01000043">
    <property type="protein sequence ID" value="CRK96306.1"/>
    <property type="molecule type" value="Genomic_DNA"/>
</dbReference>
<proteinExistence type="predicted"/>
<accession>A0A1J1I995</accession>